<reference evidence="1" key="1">
    <citation type="submission" date="2020-05" db="EMBL/GenBank/DDBJ databases">
        <authorList>
            <person name="Chiriac C."/>
            <person name="Salcher M."/>
            <person name="Ghai R."/>
            <person name="Kavagutti S V."/>
        </authorList>
    </citation>
    <scope>NUCLEOTIDE SEQUENCE</scope>
</reference>
<accession>A0A6J6UJ96</accession>
<dbReference type="AlphaFoldDB" id="A0A6J6UJ96"/>
<protein>
    <submittedName>
        <fullName evidence="1">Unannotated protein</fullName>
    </submittedName>
</protein>
<evidence type="ECO:0000313" key="1">
    <source>
        <dbReference type="EMBL" id="CAB4758783.1"/>
    </source>
</evidence>
<gene>
    <name evidence="1" type="ORF">UFOPK2754_02267</name>
    <name evidence="2" type="ORF">UFOPK3543_02074</name>
</gene>
<organism evidence="1">
    <name type="scientific">freshwater metagenome</name>
    <dbReference type="NCBI Taxonomy" id="449393"/>
    <lineage>
        <taxon>unclassified sequences</taxon>
        <taxon>metagenomes</taxon>
        <taxon>ecological metagenomes</taxon>
    </lineage>
</organism>
<sequence>MSEAEDEALLSAYARTLAEAIESALPRWIERCVTRYAVIEGALVPAVARVSGAALAEVMPTVRALLFADVDQQRMNPLALLRASVRFPTTVLDELGASPPDRDEFARRNFPEDRYGLTPASFADVDPTLHEPGLVWGAAKAHVVLQRRRAEGLR</sequence>
<name>A0A6J6UJ96_9ZZZZ</name>
<proteinExistence type="predicted"/>
<dbReference type="EMBL" id="CAEZYR010000097">
    <property type="protein sequence ID" value="CAB4758783.1"/>
    <property type="molecule type" value="Genomic_DNA"/>
</dbReference>
<dbReference type="EMBL" id="CAFBMH010000089">
    <property type="protein sequence ID" value="CAB4920834.1"/>
    <property type="molecule type" value="Genomic_DNA"/>
</dbReference>
<evidence type="ECO:0000313" key="2">
    <source>
        <dbReference type="EMBL" id="CAB4920834.1"/>
    </source>
</evidence>